<feature type="domain" description="DUF2207" evidence="3">
    <location>
        <begin position="59"/>
        <end position="235"/>
    </location>
</feature>
<feature type="transmembrane region" description="Helical" evidence="2">
    <location>
        <begin position="443"/>
        <end position="461"/>
    </location>
</feature>
<gene>
    <name evidence="5" type="ORF">JNB62_00710</name>
</gene>
<dbReference type="InterPro" id="IPR018702">
    <property type="entry name" value="DUF2207"/>
</dbReference>
<accession>A0ABS7HJZ5</accession>
<dbReference type="Proteomes" id="UP001196843">
    <property type="component" value="Unassembled WGS sequence"/>
</dbReference>
<name>A0ABS7HJZ5_9MICO</name>
<keyword evidence="2" id="KW-0812">Transmembrane</keyword>
<keyword evidence="6" id="KW-1185">Reference proteome</keyword>
<sequence length="599" mass="62514">MVSLAPRASRGRRAGVVGLLIALLAGLLLAGASAAPARADVDDFSFESLDVQYQLGRAEDGSSTLTVVETFVALFPDIDQNRGMRRAVPESYQGAPLDPQLVSITDENGTPRESESESDDGFYVMTSRADGFVHGRQTYVFTYTLRNVTRSFSDTGADEFYWDVNGTAWPQSFGRITARVAMSPDVDAVRTGAMACYVGEQGSTATCPISDSDGAVVASATDVGPYQTLTIAIGFEQGTFTPFDSSYFGSPWGWLQSIVAVLGLGGSFVAALVARRRFLRDAPGRSVIIAEYTPPRGLDALQSAVLLGHTTKAIPAEVLEQAIVGSIRIEEGSRKLFGGVRLKAVLQDPHIADADGQMLLPGLFPSGVPGEEFEFGGTDTRFSKTAQAVLKAAADDLKARGFRRVVPAGAKAWPIAIAWLSAALVIVFGVAALIAFVNPAVPLLLLFGGIAVALTATLLVARDPLTAAGAEARDHLLGLKQFIEWAEADRIRMLQSPQGAERVPVDLTDPAVKLKLYETLLPYAVVFGQEKKWAEELAVLYGDRGNPGWYVGTSGFNAAAFSSGISGLSASAASSSSSGGSSGGGSAGGGGGGGGGGGV</sequence>
<proteinExistence type="predicted"/>
<evidence type="ECO:0000256" key="2">
    <source>
        <dbReference type="SAM" id="Phobius"/>
    </source>
</evidence>
<evidence type="ECO:0000259" key="3">
    <source>
        <dbReference type="Pfam" id="PF09972"/>
    </source>
</evidence>
<keyword evidence="2" id="KW-1133">Transmembrane helix</keyword>
<evidence type="ECO:0000256" key="1">
    <source>
        <dbReference type="SAM" id="MobiDB-lite"/>
    </source>
</evidence>
<feature type="transmembrane region" description="Helical" evidence="2">
    <location>
        <begin position="252"/>
        <end position="274"/>
    </location>
</feature>
<dbReference type="Pfam" id="PF09972">
    <property type="entry name" value="DUF2207"/>
    <property type="match status" value="1"/>
</dbReference>
<dbReference type="EMBL" id="JAEUAW010000001">
    <property type="protein sequence ID" value="MBW9092198.1"/>
    <property type="molecule type" value="Genomic_DNA"/>
</dbReference>
<feature type="region of interest" description="Disordered" evidence="1">
    <location>
        <begin position="574"/>
        <end position="599"/>
    </location>
</feature>
<organism evidence="5 6">
    <name type="scientific">Microbacterium jejuense</name>
    <dbReference type="NCBI Taxonomy" id="1263637"/>
    <lineage>
        <taxon>Bacteria</taxon>
        <taxon>Bacillati</taxon>
        <taxon>Actinomycetota</taxon>
        <taxon>Actinomycetes</taxon>
        <taxon>Micrococcales</taxon>
        <taxon>Microbacteriaceae</taxon>
        <taxon>Microbacterium</taxon>
    </lineage>
</organism>
<reference evidence="5 6" key="1">
    <citation type="journal article" date="2021" name="MBio">
        <title>Poor Competitiveness of Bradyrhizobium in Pigeon Pea Root Colonization in Indian Soils.</title>
        <authorList>
            <person name="Chalasani D."/>
            <person name="Basu A."/>
            <person name="Pullabhotla S.V.S.R.N."/>
            <person name="Jorrin B."/>
            <person name="Neal A.L."/>
            <person name="Poole P.S."/>
            <person name="Podile A.R."/>
            <person name="Tkacz A."/>
        </authorList>
    </citation>
    <scope>NUCLEOTIDE SEQUENCE [LARGE SCALE GENOMIC DNA]</scope>
    <source>
        <strain evidence="5 6">HU14</strain>
    </source>
</reference>
<dbReference type="RefSeq" id="WP_220298958.1">
    <property type="nucleotide sequence ID" value="NZ_JAEUAW010000001.1"/>
</dbReference>
<feature type="transmembrane region" description="Helical" evidence="2">
    <location>
        <begin position="412"/>
        <end position="437"/>
    </location>
</feature>
<protein>
    <submittedName>
        <fullName evidence="5">DUF2207 domain-containing protein</fullName>
    </submittedName>
</protein>
<feature type="region of interest" description="Disordered" evidence="1">
    <location>
        <begin position="100"/>
        <end position="119"/>
    </location>
</feature>
<evidence type="ECO:0000259" key="4">
    <source>
        <dbReference type="Pfam" id="PF20990"/>
    </source>
</evidence>
<feature type="compositionally biased region" description="Gly residues" evidence="1">
    <location>
        <begin position="580"/>
        <end position="599"/>
    </location>
</feature>
<dbReference type="Pfam" id="PF20990">
    <property type="entry name" value="DUF2207_C"/>
    <property type="match status" value="1"/>
</dbReference>
<keyword evidence="2" id="KW-0472">Membrane</keyword>
<comment type="caution">
    <text evidence="5">The sequence shown here is derived from an EMBL/GenBank/DDBJ whole genome shotgun (WGS) entry which is preliminary data.</text>
</comment>
<evidence type="ECO:0000313" key="5">
    <source>
        <dbReference type="EMBL" id="MBW9092198.1"/>
    </source>
</evidence>
<feature type="domain" description="Predicted membrane protein YciQ-like C-terminal" evidence="4">
    <location>
        <begin position="291"/>
        <end position="537"/>
    </location>
</feature>
<dbReference type="InterPro" id="IPR048389">
    <property type="entry name" value="YciQ-like_C"/>
</dbReference>
<evidence type="ECO:0000313" key="6">
    <source>
        <dbReference type="Proteomes" id="UP001196843"/>
    </source>
</evidence>